<dbReference type="InterPro" id="IPR003661">
    <property type="entry name" value="HisK_dim/P_dom"/>
</dbReference>
<keyword evidence="7" id="KW-0812">Transmembrane</keyword>
<accession>A0A0J5WKV4</accession>
<feature type="domain" description="Response regulatory" evidence="9">
    <location>
        <begin position="476"/>
        <end position="593"/>
    </location>
</feature>
<dbReference type="RefSeq" id="WP_048249964.1">
    <property type="nucleotide sequence ID" value="NZ_LDWR01000050.1"/>
</dbReference>
<dbReference type="CDD" id="cd00082">
    <property type="entry name" value="HisKA"/>
    <property type="match status" value="1"/>
</dbReference>
<feature type="transmembrane region" description="Helical" evidence="7">
    <location>
        <begin position="85"/>
        <end position="104"/>
    </location>
</feature>
<evidence type="ECO:0000313" key="11">
    <source>
        <dbReference type="Proteomes" id="UP000036338"/>
    </source>
</evidence>
<feature type="transmembrane region" description="Helical" evidence="7">
    <location>
        <begin position="167"/>
        <end position="187"/>
    </location>
</feature>
<dbReference type="SUPFAM" id="SSF52172">
    <property type="entry name" value="CheY-like"/>
    <property type="match status" value="1"/>
</dbReference>
<dbReference type="InterPro" id="IPR004358">
    <property type="entry name" value="Sig_transdc_His_kin-like_C"/>
</dbReference>
<dbReference type="Proteomes" id="UP000036338">
    <property type="component" value="Unassembled WGS sequence"/>
</dbReference>
<dbReference type="EMBL" id="LDWR01000050">
    <property type="protein sequence ID" value="KML49339.1"/>
    <property type="molecule type" value="Genomic_DNA"/>
</dbReference>
<gene>
    <name evidence="10" type="ORF">VL15_28170</name>
</gene>
<dbReference type="SUPFAM" id="SSF55874">
    <property type="entry name" value="ATPase domain of HSP90 chaperone/DNA topoisomerase II/histidine kinase"/>
    <property type="match status" value="1"/>
</dbReference>
<comment type="catalytic activity">
    <reaction evidence="1">
        <text>ATP + protein L-histidine = ADP + protein N-phospho-L-histidine.</text>
        <dbReference type="EC" id="2.7.13.3"/>
    </reaction>
</comment>
<dbReference type="PROSITE" id="PS50109">
    <property type="entry name" value="HIS_KIN"/>
    <property type="match status" value="1"/>
</dbReference>
<name>A0A0J5WKV4_BURCE</name>
<dbReference type="GO" id="GO:0005886">
    <property type="term" value="C:plasma membrane"/>
    <property type="evidence" value="ECO:0007669"/>
    <property type="project" value="TreeGrafter"/>
</dbReference>
<dbReference type="GO" id="GO:0000155">
    <property type="term" value="F:phosphorelay sensor kinase activity"/>
    <property type="evidence" value="ECO:0007669"/>
    <property type="project" value="InterPro"/>
</dbReference>
<dbReference type="EC" id="2.7.13.3" evidence="2"/>
<dbReference type="PANTHER" id="PTHR43047">
    <property type="entry name" value="TWO-COMPONENT HISTIDINE PROTEIN KINASE"/>
    <property type="match status" value="1"/>
</dbReference>
<dbReference type="Gene3D" id="1.10.287.130">
    <property type="match status" value="1"/>
</dbReference>
<dbReference type="InterPro" id="IPR003594">
    <property type="entry name" value="HATPase_dom"/>
</dbReference>
<evidence type="ECO:0000256" key="7">
    <source>
        <dbReference type="SAM" id="Phobius"/>
    </source>
</evidence>
<dbReference type="PATRIC" id="fig|292.27.peg.6216"/>
<dbReference type="PRINTS" id="PR00344">
    <property type="entry name" value="BCTRLSENSOR"/>
</dbReference>
<feature type="transmembrane region" description="Helical" evidence="7">
    <location>
        <begin position="116"/>
        <end position="135"/>
    </location>
</feature>
<dbReference type="SUPFAM" id="SSF47384">
    <property type="entry name" value="Homodimeric domain of signal transducing histidine kinase"/>
    <property type="match status" value="1"/>
</dbReference>
<dbReference type="GO" id="GO:0009927">
    <property type="term" value="F:histidine phosphotransfer kinase activity"/>
    <property type="evidence" value="ECO:0007669"/>
    <property type="project" value="TreeGrafter"/>
</dbReference>
<feature type="transmembrane region" description="Helical" evidence="7">
    <location>
        <begin position="54"/>
        <end position="73"/>
    </location>
</feature>
<keyword evidence="5 10" id="KW-0418">Kinase</keyword>
<evidence type="ECO:0000256" key="2">
    <source>
        <dbReference type="ARBA" id="ARBA00012438"/>
    </source>
</evidence>
<evidence type="ECO:0000256" key="3">
    <source>
        <dbReference type="ARBA" id="ARBA00022553"/>
    </source>
</evidence>
<dbReference type="Gene3D" id="3.40.50.2300">
    <property type="match status" value="1"/>
</dbReference>
<feature type="domain" description="Histidine kinase" evidence="8">
    <location>
        <begin position="241"/>
        <end position="454"/>
    </location>
</feature>
<evidence type="ECO:0000256" key="4">
    <source>
        <dbReference type="ARBA" id="ARBA00022679"/>
    </source>
</evidence>
<dbReference type="InterPro" id="IPR036890">
    <property type="entry name" value="HATPase_C_sf"/>
</dbReference>
<dbReference type="InterPro" id="IPR001789">
    <property type="entry name" value="Sig_transdc_resp-reg_receiver"/>
</dbReference>
<keyword evidence="3 6" id="KW-0597">Phosphoprotein</keyword>
<dbReference type="CDD" id="cd00156">
    <property type="entry name" value="REC"/>
    <property type="match status" value="1"/>
</dbReference>
<dbReference type="Gene3D" id="3.30.565.10">
    <property type="entry name" value="Histidine kinase-like ATPase, C-terminal domain"/>
    <property type="match status" value="1"/>
</dbReference>
<dbReference type="Pfam" id="PF00512">
    <property type="entry name" value="HisKA"/>
    <property type="match status" value="1"/>
</dbReference>
<evidence type="ECO:0000313" key="10">
    <source>
        <dbReference type="EMBL" id="KML49339.1"/>
    </source>
</evidence>
<comment type="caution">
    <text evidence="10">The sequence shown here is derived from an EMBL/GenBank/DDBJ whole genome shotgun (WGS) entry which is preliminary data.</text>
</comment>
<dbReference type="SMART" id="SM00388">
    <property type="entry name" value="HisKA"/>
    <property type="match status" value="1"/>
</dbReference>
<dbReference type="PANTHER" id="PTHR43047:SF9">
    <property type="entry name" value="HISTIDINE KINASE"/>
    <property type="match status" value="1"/>
</dbReference>
<dbReference type="Pfam" id="PF00072">
    <property type="entry name" value="Response_reg"/>
    <property type="match status" value="1"/>
</dbReference>
<dbReference type="InterPro" id="IPR005467">
    <property type="entry name" value="His_kinase_dom"/>
</dbReference>
<evidence type="ECO:0000256" key="6">
    <source>
        <dbReference type="PROSITE-ProRule" id="PRU00169"/>
    </source>
</evidence>
<organism evidence="10 11">
    <name type="scientific">Burkholderia cepacia</name>
    <name type="common">Pseudomonas cepacia</name>
    <dbReference type="NCBI Taxonomy" id="292"/>
    <lineage>
        <taxon>Bacteria</taxon>
        <taxon>Pseudomonadati</taxon>
        <taxon>Pseudomonadota</taxon>
        <taxon>Betaproteobacteria</taxon>
        <taxon>Burkholderiales</taxon>
        <taxon>Burkholderiaceae</taxon>
        <taxon>Burkholderia</taxon>
        <taxon>Burkholderia cepacia complex</taxon>
    </lineage>
</organism>
<evidence type="ECO:0000259" key="8">
    <source>
        <dbReference type="PROSITE" id="PS50109"/>
    </source>
</evidence>
<keyword evidence="7" id="KW-0472">Membrane</keyword>
<dbReference type="InterPro" id="IPR036097">
    <property type="entry name" value="HisK_dim/P_sf"/>
</dbReference>
<dbReference type="SMART" id="SM00387">
    <property type="entry name" value="HATPase_c"/>
    <property type="match status" value="1"/>
</dbReference>
<dbReference type="SMART" id="SM00448">
    <property type="entry name" value="REC"/>
    <property type="match status" value="1"/>
</dbReference>
<feature type="transmembrane region" description="Helical" evidence="7">
    <location>
        <begin position="142"/>
        <end position="161"/>
    </location>
</feature>
<evidence type="ECO:0000256" key="1">
    <source>
        <dbReference type="ARBA" id="ARBA00000085"/>
    </source>
</evidence>
<feature type="modified residue" description="4-aspartylphosphate" evidence="6">
    <location>
        <position position="527"/>
    </location>
</feature>
<proteinExistence type="predicted"/>
<evidence type="ECO:0000259" key="9">
    <source>
        <dbReference type="PROSITE" id="PS50110"/>
    </source>
</evidence>
<reference evidence="10 11" key="1">
    <citation type="submission" date="2015-05" db="EMBL/GenBank/DDBJ databases">
        <title>Draft genome of Burkholderia cepacia LK29.</title>
        <authorList>
            <person name="Chan X.Y."/>
        </authorList>
    </citation>
    <scope>NUCLEOTIDE SEQUENCE [LARGE SCALE GENOMIC DNA]</scope>
    <source>
        <strain evidence="10 11">LK29</strain>
    </source>
</reference>
<dbReference type="PROSITE" id="PS50110">
    <property type="entry name" value="RESPONSE_REGULATORY"/>
    <property type="match status" value="1"/>
</dbReference>
<dbReference type="AlphaFoldDB" id="A0A0J5WKV4"/>
<dbReference type="FunFam" id="3.30.565.10:FF:000049">
    <property type="entry name" value="Two-component sensor histidine kinase"/>
    <property type="match status" value="1"/>
</dbReference>
<dbReference type="InterPro" id="IPR011006">
    <property type="entry name" value="CheY-like_superfamily"/>
</dbReference>
<sequence length="602" mass="64703">MNTTTQFNDTIASEQLKIVYGIVELSVTGGTLLAVVLAVSLHRLGQLDLVIGPAWVLYIGVCSGGHIILSRLYKRSASSVSRWSYWAAWFTAFSLAAGMGWGWSSIRLVTAGGFEIQYLAVTATLGVVAGSVPVFSAYFPAFLAFLLPATLPYVAAAALSQNHVQQATAPMMSLFVCVIGYLGILANRTATQNIRLRYAAEKLAVDLQAQNDVVVKLADDLRNQKQIAEEANLAKSRFLAAASHDLRQPSHALGLLVGALRGIPMNPDGKLLVEQIEFSTAALDKLFAALLDISKLDAGVVEVQYQSFAIDAVLARICRDYSSDASAKGLALSRVPTHAVVYSDPILVERIVRNLVSNAVRYTDAGKIVVGCRLRGTHVAVQVWDTGRGIPHDLLDLVFQEYYQIGNSERDREQGLGLGLAIVRRLADLLGCKPAVRSEPGRGSCFEIAIERSDRLPMPLEIPVGEDHDTSSTAGLVVVVDDEQPIRDAMSKLLKMWGYEVVAAGSGDETIASLSTCARRPDLLVCDFRLRGGENGITVIERVRMEYNQNIPAMLISGDTAADRLTGAHASGIVLLHKPISHGKLRAAIGNLIATGSGSADD</sequence>
<keyword evidence="7" id="KW-1133">Transmembrane helix</keyword>
<feature type="transmembrane region" description="Helical" evidence="7">
    <location>
        <begin position="18"/>
        <end position="42"/>
    </location>
</feature>
<keyword evidence="4" id="KW-0808">Transferase</keyword>
<dbReference type="Pfam" id="PF02518">
    <property type="entry name" value="HATPase_c"/>
    <property type="match status" value="1"/>
</dbReference>
<evidence type="ECO:0000256" key="5">
    <source>
        <dbReference type="ARBA" id="ARBA00022777"/>
    </source>
</evidence>
<protein>
    <recommendedName>
        <fullName evidence="2">histidine kinase</fullName>
        <ecNumber evidence="2">2.7.13.3</ecNumber>
    </recommendedName>
</protein>